<dbReference type="PANTHER" id="PTHR35342:SF5">
    <property type="entry name" value="TRICARBOXYLIC TRANSPORT PROTEIN"/>
    <property type="match status" value="1"/>
</dbReference>
<evidence type="ECO:0000256" key="1">
    <source>
        <dbReference type="SAM" id="Phobius"/>
    </source>
</evidence>
<protein>
    <recommendedName>
        <fullName evidence="2">DUF112 domain-containing protein</fullName>
    </recommendedName>
</protein>
<keyword evidence="1" id="KW-0472">Membrane</keyword>
<keyword evidence="4" id="KW-1185">Reference proteome</keyword>
<reference evidence="3 4" key="2">
    <citation type="submission" date="2015-10" db="EMBL/GenBank/DDBJ databases">
        <title>Draft Genome Sequence of Prosthecomicrobium hirschii ATCC 27832.</title>
        <authorList>
            <person name="Daniel J."/>
            <person name="Givan S.A."/>
            <person name="Brun Y.V."/>
            <person name="Brown P.J."/>
        </authorList>
    </citation>
    <scope>NUCLEOTIDE SEQUENCE [LARGE SCALE GENOMIC DNA]</scope>
    <source>
        <strain evidence="3 4">16</strain>
    </source>
</reference>
<evidence type="ECO:0000313" key="4">
    <source>
        <dbReference type="Proteomes" id="UP000048984"/>
    </source>
</evidence>
<feature type="transmembrane region" description="Helical" evidence="1">
    <location>
        <begin position="107"/>
        <end position="134"/>
    </location>
</feature>
<feature type="transmembrane region" description="Helical" evidence="1">
    <location>
        <begin position="320"/>
        <end position="340"/>
    </location>
</feature>
<feature type="transmembrane region" description="Helical" evidence="1">
    <location>
        <begin position="18"/>
        <end position="38"/>
    </location>
</feature>
<gene>
    <name evidence="3" type="ORF">ABB55_25525</name>
</gene>
<sequence length="502" mass="52351">MDMSQLALGFAAALTPESLFYCFLGAFLGTAIGVLPGIGATATIALLLPITLSLGPLSAIIMLSGIYYGSQYGGSTTAILIRIPGEGSSVVTAIDGYRMAQRGEAGVALATAAIGSVVAGSFATLLIGALALPLSAVALKFGAPEYFALITLGLIASVTLAHGSVPKSLAMVIVGIMLSMVGTDLYTGTRRLTFGERSLADGISFVVISVGIFGLGEVIRTIGAPTDRDLITAKVQGLFPTRAQFRQMAAPILRGTAIGSLLGLLPGAGATLSSFAAYAAEKRFVRGPHKLGHGAIEGVAAPEAANNAAAQTSFIPMLTLGLPANPVMALMIGALVIQGIRPGPNVISANPTLFWGLVASMWIGNLILVVLNLPLIRLWVMLLRIPYRYLAPAIVALCVMGVYGTAFSVAEVWLITGFAAFGYALYRFGFEPAPLLMGFVLGPLLEEQLRRALIISKGSPLIFVERPISAALLALSVLVLAAMMLPRLRRRRATVFQEPEAI</sequence>
<feature type="transmembrane region" description="Helical" evidence="1">
    <location>
        <begin position="394"/>
        <end position="426"/>
    </location>
</feature>
<reference evidence="3 4" key="1">
    <citation type="submission" date="2015-09" db="EMBL/GenBank/DDBJ databases">
        <authorList>
            <person name="Jackson K.R."/>
            <person name="Lunt B.L."/>
            <person name="Fisher J.N.B."/>
            <person name="Gardner A.V."/>
            <person name="Bailey M.E."/>
            <person name="Deus L.M."/>
            <person name="Earl A.S."/>
            <person name="Gibby P.D."/>
            <person name="Hartmann K.A."/>
            <person name="Liu J.E."/>
            <person name="Manci A.M."/>
            <person name="Nielsen D.A."/>
            <person name="Solomon M.B."/>
            <person name="Breakwell D.P."/>
            <person name="Burnett S.H."/>
            <person name="Grose J.H."/>
        </authorList>
    </citation>
    <scope>NUCLEOTIDE SEQUENCE [LARGE SCALE GENOMIC DNA]</scope>
    <source>
        <strain evidence="3 4">16</strain>
    </source>
</reference>
<feature type="transmembrane region" description="Helical" evidence="1">
    <location>
        <begin position="468"/>
        <end position="485"/>
    </location>
</feature>
<feature type="transmembrane region" description="Helical" evidence="1">
    <location>
        <begin position="146"/>
        <end position="163"/>
    </location>
</feature>
<dbReference type="STRING" id="665126.ABB55_25525"/>
<feature type="transmembrane region" description="Helical" evidence="1">
    <location>
        <begin position="45"/>
        <end position="68"/>
    </location>
</feature>
<keyword evidence="1" id="KW-1133">Transmembrane helix</keyword>
<organism evidence="3 4">
    <name type="scientific">Prosthecodimorpha hirschii</name>
    <dbReference type="NCBI Taxonomy" id="665126"/>
    <lineage>
        <taxon>Bacteria</taxon>
        <taxon>Pseudomonadati</taxon>
        <taxon>Pseudomonadota</taxon>
        <taxon>Alphaproteobacteria</taxon>
        <taxon>Hyphomicrobiales</taxon>
        <taxon>Ancalomicrobiaceae</taxon>
        <taxon>Prosthecodimorpha</taxon>
    </lineage>
</organism>
<dbReference type="EMBL" id="LJYW01000001">
    <property type="protein sequence ID" value="KPL55178.1"/>
    <property type="molecule type" value="Genomic_DNA"/>
</dbReference>
<dbReference type="Proteomes" id="UP000048984">
    <property type="component" value="Unassembled WGS sequence"/>
</dbReference>
<dbReference type="AlphaFoldDB" id="A0A0P6W7Q5"/>
<dbReference type="Pfam" id="PF01970">
    <property type="entry name" value="TctA"/>
    <property type="match status" value="1"/>
</dbReference>
<keyword evidence="1" id="KW-0812">Transmembrane</keyword>
<feature type="domain" description="DUF112" evidence="2">
    <location>
        <begin position="19"/>
        <end position="436"/>
    </location>
</feature>
<comment type="caution">
    <text evidence="3">The sequence shown here is derived from an EMBL/GenBank/DDBJ whole genome shotgun (WGS) entry which is preliminary data.</text>
</comment>
<feature type="transmembrane region" description="Helical" evidence="1">
    <location>
        <begin position="257"/>
        <end position="280"/>
    </location>
</feature>
<feature type="transmembrane region" description="Helical" evidence="1">
    <location>
        <begin position="352"/>
        <end position="373"/>
    </location>
</feature>
<feature type="transmembrane region" description="Helical" evidence="1">
    <location>
        <begin position="199"/>
        <end position="219"/>
    </location>
</feature>
<dbReference type="InterPro" id="IPR002823">
    <property type="entry name" value="DUF112_TM"/>
</dbReference>
<proteinExistence type="predicted"/>
<dbReference type="PANTHER" id="PTHR35342">
    <property type="entry name" value="TRICARBOXYLIC TRANSPORT PROTEIN"/>
    <property type="match status" value="1"/>
</dbReference>
<feature type="transmembrane region" description="Helical" evidence="1">
    <location>
        <begin position="169"/>
        <end position="187"/>
    </location>
</feature>
<accession>A0A0P6W7Q5</accession>
<name>A0A0P6W7Q5_9HYPH</name>
<evidence type="ECO:0000313" key="3">
    <source>
        <dbReference type="EMBL" id="KPL55178.1"/>
    </source>
</evidence>
<evidence type="ECO:0000259" key="2">
    <source>
        <dbReference type="Pfam" id="PF01970"/>
    </source>
</evidence>
<dbReference type="RefSeq" id="WP_054361345.1">
    <property type="nucleotide sequence ID" value="NZ_JAPCYQ010000001.1"/>
</dbReference>
<dbReference type="OrthoDB" id="7912266at2"/>